<protein>
    <submittedName>
        <fullName evidence="11">Superfamily II DNA and RNA helicase</fullName>
    </submittedName>
</protein>
<dbReference type="GO" id="GO:0016787">
    <property type="term" value="F:hydrolase activity"/>
    <property type="evidence" value="ECO:0007669"/>
    <property type="project" value="UniProtKB-KW"/>
</dbReference>
<gene>
    <name evidence="11" type="ORF">SAMN05216325_105176</name>
</gene>
<evidence type="ECO:0000256" key="4">
    <source>
        <dbReference type="ARBA" id="ARBA00022840"/>
    </source>
</evidence>
<feature type="region of interest" description="Disordered" evidence="7">
    <location>
        <begin position="359"/>
        <end position="398"/>
    </location>
</feature>
<dbReference type="InterPro" id="IPR014001">
    <property type="entry name" value="Helicase_ATP-bd"/>
</dbReference>
<dbReference type="GO" id="GO:0005524">
    <property type="term" value="F:ATP binding"/>
    <property type="evidence" value="ECO:0007669"/>
    <property type="project" value="UniProtKB-KW"/>
</dbReference>
<evidence type="ECO:0000256" key="6">
    <source>
        <dbReference type="PROSITE-ProRule" id="PRU00552"/>
    </source>
</evidence>
<feature type="short sequence motif" description="Q motif" evidence="6">
    <location>
        <begin position="2"/>
        <end position="30"/>
    </location>
</feature>
<proteinExistence type="inferred from homology"/>
<evidence type="ECO:0000259" key="10">
    <source>
        <dbReference type="PROSITE" id="PS51195"/>
    </source>
</evidence>
<dbReference type="PANTHER" id="PTHR47959">
    <property type="entry name" value="ATP-DEPENDENT RNA HELICASE RHLE-RELATED"/>
    <property type="match status" value="1"/>
</dbReference>
<sequence length="398" mass="44304">MKHFNLLGLPEALNHALHQMHFTEPTPIQAQTIPRALEGRDILGSAQTGTGKTAAFGIPLVARLLSNPRGSALVMTPTRELATQVMSQLQALLGRQSGIKTALLIGGESMPKQIKQLRNRPRLLVGTPGRINDHLQQGNLKLHDTGVLVLDETDRMLDMGFTSQIERILNFMPKTRQTMLFSATLPDNMVRIAGKYLNNPVRVAVDKTMTPVKKIRHDVLRVTEEEKYRKLLSELDARTGSVIVFVKTKYGTEKMAKQLSRAGHNADAIHGDLRQNKRDRVIMNFRNQKYRILVATDVAARGLDIPHIEHVINYDLPQCAEDYIHRIGRTARAGAEGSAMCLVTPANTGKWNAINRLMNPGSVSKKPNEQKYKKRPGKPGGFKNSGKKYNRGINRVAA</sequence>
<dbReference type="Gene3D" id="3.40.50.300">
    <property type="entry name" value="P-loop containing nucleotide triphosphate hydrolases"/>
    <property type="match status" value="2"/>
</dbReference>
<dbReference type="PROSITE" id="PS51192">
    <property type="entry name" value="HELICASE_ATP_BIND_1"/>
    <property type="match status" value="1"/>
</dbReference>
<dbReference type="InterPro" id="IPR014014">
    <property type="entry name" value="RNA_helicase_DEAD_Q_motif"/>
</dbReference>
<reference evidence="11 12" key="1">
    <citation type="submission" date="2016-10" db="EMBL/GenBank/DDBJ databases">
        <authorList>
            <person name="de Groot N.N."/>
        </authorList>
    </citation>
    <scope>NUCLEOTIDE SEQUENCE [LARGE SCALE GENOMIC DNA]</scope>
    <source>
        <strain evidence="11 12">Nm22</strain>
    </source>
</reference>
<evidence type="ECO:0000313" key="12">
    <source>
        <dbReference type="Proteomes" id="UP000199459"/>
    </source>
</evidence>
<dbReference type="GO" id="GO:0003676">
    <property type="term" value="F:nucleic acid binding"/>
    <property type="evidence" value="ECO:0007669"/>
    <property type="project" value="InterPro"/>
</dbReference>
<comment type="similarity">
    <text evidence="5">Belongs to the DEAD box helicase family.</text>
</comment>
<organism evidence="11 12">
    <name type="scientific">Nitrosomonas marina</name>
    <dbReference type="NCBI Taxonomy" id="917"/>
    <lineage>
        <taxon>Bacteria</taxon>
        <taxon>Pseudomonadati</taxon>
        <taxon>Pseudomonadota</taxon>
        <taxon>Betaproteobacteria</taxon>
        <taxon>Nitrosomonadales</taxon>
        <taxon>Nitrosomonadaceae</taxon>
        <taxon>Nitrosomonas</taxon>
    </lineage>
</organism>
<accession>A0A1H8CWR9</accession>
<name>A0A1H8CWR9_9PROT</name>
<evidence type="ECO:0000259" key="8">
    <source>
        <dbReference type="PROSITE" id="PS51192"/>
    </source>
</evidence>
<dbReference type="InterPro" id="IPR027417">
    <property type="entry name" value="P-loop_NTPase"/>
</dbReference>
<dbReference type="PROSITE" id="PS51195">
    <property type="entry name" value="Q_MOTIF"/>
    <property type="match status" value="1"/>
</dbReference>
<dbReference type="Proteomes" id="UP000199459">
    <property type="component" value="Unassembled WGS sequence"/>
</dbReference>
<dbReference type="CDD" id="cd18787">
    <property type="entry name" value="SF2_C_DEAD"/>
    <property type="match status" value="1"/>
</dbReference>
<evidence type="ECO:0000256" key="5">
    <source>
        <dbReference type="ARBA" id="ARBA00038437"/>
    </source>
</evidence>
<keyword evidence="2" id="KW-0378">Hydrolase</keyword>
<feature type="domain" description="Helicase C-terminal" evidence="9">
    <location>
        <begin position="227"/>
        <end position="373"/>
    </location>
</feature>
<dbReference type="AlphaFoldDB" id="A0A1H8CWR9"/>
<dbReference type="InterPro" id="IPR050079">
    <property type="entry name" value="DEAD_box_RNA_helicase"/>
</dbReference>
<dbReference type="InterPro" id="IPR001650">
    <property type="entry name" value="Helicase_C-like"/>
</dbReference>
<feature type="domain" description="DEAD-box RNA helicase Q" evidence="10">
    <location>
        <begin position="2"/>
        <end position="30"/>
    </location>
</feature>
<dbReference type="OrthoDB" id="5297934at2"/>
<dbReference type="GO" id="GO:0003724">
    <property type="term" value="F:RNA helicase activity"/>
    <property type="evidence" value="ECO:0007669"/>
    <property type="project" value="InterPro"/>
</dbReference>
<dbReference type="SUPFAM" id="SSF52540">
    <property type="entry name" value="P-loop containing nucleoside triphosphate hydrolases"/>
    <property type="match status" value="1"/>
</dbReference>
<dbReference type="RefSeq" id="WP_090629102.1">
    <property type="nucleotide sequence ID" value="NZ_FOCP01000005.1"/>
</dbReference>
<evidence type="ECO:0000313" key="11">
    <source>
        <dbReference type="EMBL" id="SEM99475.1"/>
    </source>
</evidence>
<feature type="domain" description="Helicase ATP-binding" evidence="8">
    <location>
        <begin position="33"/>
        <end position="203"/>
    </location>
</feature>
<keyword evidence="3 11" id="KW-0347">Helicase</keyword>
<dbReference type="SMART" id="SM00487">
    <property type="entry name" value="DEXDc"/>
    <property type="match status" value="1"/>
</dbReference>
<keyword evidence="1" id="KW-0547">Nucleotide-binding</keyword>
<dbReference type="EMBL" id="FOCP01000005">
    <property type="protein sequence ID" value="SEM99475.1"/>
    <property type="molecule type" value="Genomic_DNA"/>
</dbReference>
<evidence type="ECO:0000256" key="7">
    <source>
        <dbReference type="SAM" id="MobiDB-lite"/>
    </source>
</evidence>
<dbReference type="InterPro" id="IPR011545">
    <property type="entry name" value="DEAD/DEAH_box_helicase_dom"/>
</dbReference>
<evidence type="ECO:0000256" key="2">
    <source>
        <dbReference type="ARBA" id="ARBA00022801"/>
    </source>
</evidence>
<dbReference type="Pfam" id="PF00271">
    <property type="entry name" value="Helicase_C"/>
    <property type="match status" value="1"/>
</dbReference>
<dbReference type="PROSITE" id="PS51194">
    <property type="entry name" value="HELICASE_CTER"/>
    <property type="match status" value="1"/>
</dbReference>
<keyword evidence="4" id="KW-0067">ATP-binding</keyword>
<dbReference type="GO" id="GO:0005829">
    <property type="term" value="C:cytosol"/>
    <property type="evidence" value="ECO:0007669"/>
    <property type="project" value="TreeGrafter"/>
</dbReference>
<evidence type="ECO:0000256" key="3">
    <source>
        <dbReference type="ARBA" id="ARBA00022806"/>
    </source>
</evidence>
<dbReference type="Pfam" id="PF00270">
    <property type="entry name" value="DEAD"/>
    <property type="match status" value="1"/>
</dbReference>
<dbReference type="STRING" id="917.SAMN05216326_14022"/>
<dbReference type="SMART" id="SM00490">
    <property type="entry name" value="HELICc"/>
    <property type="match status" value="1"/>
</dbReference>
<evidence type="ECO:0000256" key="1">
    <source>
        <dbReference type="ARBA" id="ARBA00022741"/>
    </source>
</evidence>
<dbReference type="CDD" id="cd00268">
    <property type="entry name" value="DEADc"/>
    <property type="match status" value="1"/>
</dbReference>
<dbReference type="PANTHER" id="PTHR47959:SF1">
    <property type="entry name" value="ATP-DEPENDENT RNA HELICASE DBPA"/>
    <property type="match status" value="1"/>
</dbReference>
<dbReference type="InterPro" id="IPR044742">
    <property type="entry name" value="DEAD/DEAH_RhlB"/>
</dbReference>
<evidence type="ECO:0000259" key="9">
    <source>
        <dbReference type="PROSITE" id="PS51194"/>
    </source>
</evidence>